<name>E7QQP0_HALPU</name>
<gene>
    <name evidence="1" type="ORF">ZOD2009_05552</name>
</gene>
<dbReference type="EMBL" id="AEMG01000004">
    <property type="protein sequence ID" value="EFW93304.1"/>
    <property type="molecule type" value="Genomic_DNA"/>
</dbReference>
<sequence length="34" mass="3861">MVAAGYHIGPIKPASFVRNWESFLAYPSEFFSKI</sequence>
<organism evidence="1 2">
    <name type="scientific">Haladaptatus paucihalophilus DX253</name>
    <dbReference type="NCBI Taxonomy" id="797209"/>
    <lineage>
        <taxon>Archaea</taxon>
        <taxon>Methanobacteriati</taxon>
        <taxon>Methanobacteriota</taxon>
        <taxon>Stenosarchaea group</taxon>
        <taxon>Halobacteria</taxon>
        <taxon>Halobacteriales</taxon>
        <taxon>Haladaptataceae</taxon>
        <taxon>Haladaptatus</taxon>
    </lineage>
</organism>
<protein>
    <submittedName>
        <fullName evidence="1">Uncharacterized protein</fullName>
    </submittedName>
</protein>
<dbReference type="AlphaFoldDB" id="E7QQP0"/>
<evidence type="ECO:0000313" key="2">
    <source>
        <dbReference type="Proteomes" id="UP000003751"/>
    </source>
</evidence>
<comment type="caution">
    <text evidence="1">The sequence shown here is derived from an EMBL/GenBank/DDBJ whole genome shotgun (WGS) entry which is preliminary data.</text>
</comment>
<reference evidence="1 2" key="1">
    <citation type="journal article" date="2014" name="ISME J.">
        <title>Trehalose/2-sulfotrehalose biosynthesis and glycine-betaine uptake are widely spread mechanisms for osmoadaptation in the Halobacteriales.</title>
        <authorList>
            <person name="Youssef N.H."/>
            <person name="Savage-Ashlock K.N."/>
            <person name="McCully A.L."/>
            <person name="Luedtke B."/>
            <person name="Shaw E.I."/>
            <person name="Hoff W.D."/>
            <person name="Elshahed M.S."/>
        </authorList>
    </citation>
    <scope>NUCLEOTIDE SEQUENCE [LARGE SCALE GENOMIC DNA]</scope>
    <source>
        <strain evidence="1 2">DX253</strain>
    </source>
</reference>
<accession>E7QQP0</accession>
<proteinExistence type="predicted"/>
<evidence type="ECO:0000313" key="1">
    <source>
        <dbReference type="EMBL" id="EFW93304.1"/>
    </source>
</evidence>
<dbReference type="Proteomes" id="UP000003751">
    <property type="component" value="Unassembled WGS sequence"/>
</dbReference>